<accession>A0AC58T4I1</accession>
<gene>
    <name evidence="2" type="primary">LOC142172431</name>
</gene>
<reference evidence="2" key="2">
    <citation type="submission" date="2025-08" db="UniProtKB">
        <authorList>
            <consortium name="RefSeq"/>
        </authorList>
    </citation>
    <scope>IDENTIFICATION</scope>
    <source>
        <tissue evidence="2">Leaf</tissue>
    </source>
</reference>
<dbReference type="Proteomes" id="UP000790787">
    <property type="component" value="Chromosome 18"/>
</dbReference>
<evidence type="ECO:0000313" key="1">
    <source>
        <dbReference type="Proteomes" id="UP000790787"/>
    </source>
</evidence>
<organism evidence="1 2">
    <name type="scientific">Nicotiana tabacum</name>
    <name type="common">Common tobacco</name>
    <dbReference type="NCBI Taxonomy" id="4097"/>
    <lineage>
        <taxon>Eukaryota</taxon>
        <taxon>Viridiplantae</taxon>
        <taxon>Streptophyta</taxon>
        <taxon>Embryophyta</taxon>
        <taxon>Tracheophyta</taxon>
        <taxon>Spermatophyta</taxon>
        <taxon>Magnoliopsida</taxon>
        <taxon>eudicotyledons</taxon>
        <taxon>Gunneridae</taxon>
        <taxon>Pentapetalae</taxon>
        <taxon>asterids</taxon>
        <taxon>lamiids</taxon>
        <taxon>Solanales</taxon>
        <taxon>Solanaceae</taxon>
        <taxon>Nicotianoideae</taxon>
        <taxon>Nicotianeae</taxon>
        <taxon>Nicotiana</taxon>
    </lineage>
</organism>
<dbReference type="RefSeq" id="XP_075092142.1">
    <property type="nucleotide sequence ID" value="XM_075236041.1"/>
</dbReference>
<evidence type="ECO:0000313" key="2">
    <source>
        <dbReference type="RefSeq" id="XP_075092142.1"/>
    </source>
</evidence>
<name>A0AC58T4I1_TOBAC</name>
<proteinExistence type="predicted"/>
<sequence length="288" mass="32317">MGDAIIIDRIYRSCVVTIGSLETRVDLLLLYMVDFDVILGMDWLSPYHAILDCHAKTVTLAFQGVISYVKARHMVEKGCLAYLAYVRDSNAEVPSIDSVPVIREFLEVFPADLSGMLPDRDIDFCIDLAPGTQPISILPYRMALPELKELKEQLQDLLDKGFIRPSVSPWVSTEGIQVDPKKIEAVQNWPRPTSATEIRSFLGLAGYYRRFVEGFSSIVAPLTRLTQKGAPFRWSDECKASFQKLKTVLTMAPSSCFPVTHLCVIRKLVKISFLAENLSEAFCIVFDA</sequence>
<reference evidence="1" key="1">
    <citation type="journal article" date="2014" name="Nat. Commun.">
        <title>The tobacco genome sequence and its comparison with those of tomato and potato.</title>
        <authorList>
            <person name="Sierro N."/>
            <person name="Battey J.N."/>
            <person name="Ouadi S."/>
            <person name="Bakaher N."/>
            <person name="Bovet L."/>
            <person name="Willig A."/>
            <person name="Goepfert S."/>
            <person name="Peitsch M.C."/>
            <person name="Ivanov N.V."/>
        </authorList>
    </citation>
    <scope>NUCLEOTIDE SEQUENCE [LARGE SCALE GENOMIC DNA]</scope>
</reference>
<protein>
    <submittedName>
        <fullName evidence="2">Uncharacterized protein LOC142172431</fullName>
    </submittedName>
</protein>
<keyword evidence="1" id="KW-1185">Reference proteome</keyword>